<evidence type="ECO:0000256" key="6">
    <source>
        <dbReference type="ARBA" id="ARBA00037589"/>
    </source>
</evidence>
<dbReference type="GO" id="GO:0006782">
    <property type="term" value="P:protoporphyrinogen IX biosynthetic process"/>
    <property type="evidence" value="ECO:0007669"/>
    <property type="project" value="UniProtKB-UniRule"/>
</dbReference>
<evidence type="ECO:0000259" key="11">
    <source>
        <dbReference type="Pfam" id="PF02602"/>
    </source>
</evidence>
<evidence type="ECO:0000313" key="13">
    <source>
        <dbReference type="Proteomes" id="UP000663929"/>
    </source>
</evidence>
<dbReference type="Proteomes" id="UP000663929">
    <property type="component" value="Chromosome"/>
</dbReference>
<evidence type="ECO:0000256" key="8">
    <source>
        <dbReference type="ARBA" id="ARBA00048617"/>
    </source>
</evidence>
<organism evidence="12 13">
    <name type="scientific">Sulfidibacter corallicola</name>
    <dbReference type="NCBI Taxonomy" id="2818388"/>
    <lineage>
        <taxon>Bacteria</taxon>
        <taxon>Pseudomonadati</taxon>
        <taxon>Acidobacteriota</taxon>
        <taxon>Holophagae</taxon>
        <taxon>Acanthopleuribacterales</taxon>
        <taxon>Acanthopleuribacteraceae</taxon>
        <taxon>Sulfidibacter</taxon>
    </lineage>
</organism>
<dbReference type="AlphaFoldDB" id="A0A8A4TVU1"/>
<protein>
    <recommendedName>
        <fullName evidence="7 9">Uroporphyrinogen-III synthase</fullName>
        <ecNumber evidence="3 9">4.2.1.75</ecNumber>
    </recommendedName>
</protein>
<dbReference type="InterPro" id="IPR039793">
    <property type="entry name" value="UROS/Hem4"/>
</dbReference>
<comment type="function">
    <text evidence="6 9">Catalyzes cyclization of the linear tetrapyrrole, hydroxymethylbilane, to the macrocyclic uroporphyrinogen III.</text>
</comment>
<evidence type="ECO:0000256" key="5">
    <source>
        <dbReference type="ARBA" id="ARBA00023244"/>
    </source>
</evidence>
<dbReference type="EC" id="4.2.1.75" evidence="3 9"/>
<accession>A0A8A4TVU1</accession>
<dbReference type="GO" id="GO:0006780">
    <property type="term" value="P:uroporphyrinogen III biosynthetic process"/>
    <property type="evidence" value="ECO:0007669"/>
    <property type="project" value="UniProtKB-UniRule"/>
</dbReference>
<sequence>MKFYFTQIDPPDPDIVARLAEKGWQAVHLPFRRVVLAPPAPELRWSDFDLLVISSKQGARWLARYGDLDLPPIAAVGGSTHRLLGRWCGNLPFATDPPVHAADLVDRVRQRFPNLGTRILFLHGAVHRPDIPEGLAGYHVSSLQVYHTENLSQDFPPIDHSGVVYFQAPSTALDYHSIYRQPPRRIAVIGPTTAKAVKQLGWHIDFQPARPEASYMVEALPSPDSWEVGDSPERNTRFEHRGSETSRRSEENGNK</sequence>
<dbReference type="InterPro" id="IPR003754">
    <property type="entry name" value="4pyrrol_synth_uPrphyn_synth"/>
</dbReference>
<comment type="pathway">
    <text evidence="1 9">Porphyrin-containing compound metabolism; protoporphyrin-IX biosynthesis; coproporphyrinogen-III from 5-aminolevulinate: step 3/4.</text>
</comment>
<dbReference type="Gene3D" id="3.40.50.10090">
    <property type="match status" value="2"/>
</dbReference>
<name>A0A8A4TVU1_SULCO</name>
<dbReference type="RefSeq" id="WP_237384175.1">
    <property type="nucleotide sequence ID" value="NZ_CP071793.1"/>
</dbReference>
<evidence type="ECO:0000256" key="3">
    <source>
        <dbReference type="ARBA" id="ARBA00013109"/>
    </source>
</evidence>
<keyword evidence="13" id="KW-1185">Reference proteome</keyword>
<dbReference type="GO" id="GO:0004852">
    <property type="term" value="F:uroporphyrinogen-III synthase activity"/>
    <property type="evidence" value="ECO:0007669"/>
    <property type="project" value="UniProtKB-UniRule"/>
</dbReference>
<proteinExistence type="inferred from homology"/>
<dbReference type="CDD" id="cd06578">
    <property type="entry name" value="HemD"/>
    <property type="match status" value="1"/>
</dbReference>
<dbReference type="Pfam" id="PF02602">
    <property type="entry name" value="HEM4"/>
    <property type="match status" value="1"/>
</dbReference>
<evidence type="ECO:0000313" key="12">
    <source>
        <dbReference type="EMBL" id="QTD54076.1"/>
    </source>
</evidence>
<evidence type="ECO:0000256" key="4">
    <source>
        <dbReference type="ARBA" id="ARBA00023239"/>
    </source>
</evidence>
<evidence type="ECO:0000256" key="10">
    <source>
        <dbReference type="SAM" id="MobiDB-lite"/>
    </source>
</evidence>
<dbReference type="KEGG" id="scor:J3U87_16645"/>
<dbReference type="PANTHER" id="PTHR38042">
    <property type="entry name" value="UROPORPHYRINOGEN-III SYNTHASE, CHLOROPLASTIC"/>
    <property type="match status" value="1"/>
</dbReference>
<feature type="domain" description="Tetrapyrrole biosynthesis uroporphyrinogen III synthase" evidence="11">
    <location>
        <begin position="15"/>
        <end position="217"/>
    </location>
</feature>
<feature type="compositionally biased region" description="Basic and acidic residues" evidence="10">
    <location>
        <begin position="231"/>
        <end position="255"/>
    </location>
</feature>
<comment type="catalytic activity">
    <reaction evidence="8 9">
        <text>hydroxymethylbilane = uroporphyrinogen III + H2O</text>
        <dbReference type="Rhea" id="RHEA:18965"/>
        <dbReference type="ChEBI" id="CHEBI:15377"/>
        <dbReference type="ChEBI" id="CHEBI:57308"/>
        <dbReference type="ChEBI" id="CHEBI:57845"/>
        <dbReference type="EC" id="4.2.1.75"/>
    </reaction>
</comment>
<evidence type="ECO:0000256" key="1">
    <source>
        <dbReference type="ARBA" id="ARBA00004772"/>
    </source>
</evidence>
<reference evidence="12" key="1">
    <citation type="submission" date="2021-03" db="EMBL/GenBank/DDBJ databases">
        <title>Acanthopleuribacteraceae sp. M133.</title>
        <authorList>
            <person name="Wang G."/>
        </authorList>
    </citation>
    <scope>NUCLEOTIDE SEQUENCE</scope>
    <source>
        <strain evidence="12">M133</strain>
    </source>
</reference>
<comment type="similarity">
    <text evidence="2 9">Belongs to the uroporphyrinogen-III synthase family.</text>
</comment>
<dbReference type="InterPro" id="IPR036108">
    <property type="entry name" value="4pyrrol_syn_uPrphyn_synt_sf"/>
</dbReference>
<evidence type="ECO:0000256" key="2">
    <source>
        <dbReference type="ARBA" id="ARBA00008133"/>
    </source>
</evidence>
<feature type="region of interest" description="Disordered" evidence="10">
    <location>
        <begin position="222"/>
        <end position="255"/>
    </location>
</feature>
<dbReference type="SUPFAM" id="SSF69618">
    <property type="entry name" value="HemD-like"/>
    <property type="match status" value="1"/>
</dbReference>
<dbReference type="EMBL" id="CP071793">
    <property type="protein sequence ID" value="QTD54076.1"/>
    <property type="molecule type" value="Genomic_DNA"/>
</dbReference>
<dbReference type="PANTHER" id="PTHR38042:SF1">
    <property type="entry name" value="UROPORPHYRINOGEN-III SYNTHASE, CHLOROPLASTIC"/>
    <property type="match status" value="1"/>
</dbReference>
<gene>
    <name evidence="12" type="ORF">J3U87_16645</name>
</gene>
<evidence type="ECO:0000256" key="7">
    <source>
        <dbReference type="ARBA" id="ARBA00040167"/>
    </source>
</evidence>
<keyword evidence="4 9" id="KW-0456">Lyase</keyword>
<keyword evidence="5 9" id="KW-0627">Porphyrin biosynthesis</keyword>
<evidence type="ECO:0000256" key="9">
    <source>
        <dbReference type="RuleBase" id="RU366031"/>
    </source>
</evidence>